<gene>
    <name evidence="2" type="ORF">EV702DRAFT_1201999</name>
</gene>
<proteinExistence type="predicted"/>
<feature type="region of interest" description="Disordered" evidence="1">
    <location>
        <begin position="114"/>
        <end position="242"/>
    </location>
</feature>
<feature type="compositionally biased region" description="Low complexity" evidence="1">
    <location>
        <begin position="227"/>
        <end position="239"/>
    </location>
</feature>
<dbReference type="Proteomes" id="UP000714275">
    <property type="component" value="Unassembled WGS sequence"/>
</dbReference>
<feature type="region of interest" description="Disordered" evidence="1">
    <location>
        <begin position="684"/>
        <end position="708"/>
    </location>
</feature>
<evidence type="ECO:0000256" key="1">
    <source>
        <dbReference type="SAM" id="MobiDB-lite"/>
    </source>
</evidence>
<evidence type="ECO:0000313" key="3">
    <source>
        <dbReference type="Proteomes" id="UP000714275"/>
    </source>
</evidence>
<feature type="compositionally biased region" description="Polar residues" evidence="1">
    <location>
        <begin position="114"/>
        <end position="126"/>
    </location>
</feature>
<sequence length="708" mass="75264">MSSQHTNEVLNSVTENVGRLLMRSQKLEEGDPAAKTLVHEIAVTLATAFAEHGHAATSLTPLPLSCAAEIWDNSGPNGKLKALLDWNAIADNDPHIQAHPLFMKTLGYQHPKAQQTPAVASPQSTIALVPPTPAPSTPAPLTPAPLTPAPLTPAPLTPAPLTPAPLTPAPLTPAPLTPAPLTPAPLTPAPLTPAPLPPAPLTPAPLPPAPLTPAPLTPAPLTPAPSTPTQSTPTPAPATISKKPGILVLGTKCKALEPEPESEPAVVEVPAHLPKKRKMLQALREAGRAPPPEQSLLPRGRTRKSVKLVKLVKSKEFVDEDDEVPKEVSVGQTEEVPVSIATDASAEDDEVPEPVRLFGVQCERFIKDSIPCLVILGKKLGEVWKCCRNCDKKKTKCIRPSPEQDQLLCAAIALKKAKAAAAAEKKASRNVMQRKAKTSAPHSKFRTWSKVPVSTRSTCATSRMHPPSPSLDEKAEPTAEESDQEDPDSEDVVVPTTATAATATGVHPPIAAAHVPSAEDKDMEPAAALPIMPAPTVDNDVNMDFAPCDPLSFEPEVHQDTVLDPPVAQPTALNIFQSIKALGRKFNALLKNSGDCAEALHEQMGSWVSDLDEQWTKKFAAMEEKIWNVEMKTVSNSVSIRHMANAMNTFGKTGKYTSFRPPPAGPSVQGHPFGHIPPSWLPQLLHAPDAGQTSDQSVSAVGREWTTT</sequence>
<dbReference type="SUPFAM" id="SSF141571">
    <property type="entry name" value="Pentapeptide repeat-like"/>
    <property type="match status" value="1"/>
</dbReference>
<feature type="compositionally biased region" description="Acidic residues" evidence="1">
    <location>
        <begin position="478"/>
        <end position="491"/>
    </location>
</feature>
<accession>A0A9P7CXT4</accession>
<keyword evidence="3" id="KW-1185">Reference proteome</keyword>
<feature type="compositionally biased region" description="Polar residues" evidence="1">
    <location>
        <begin position="452"/>
        <end position="461"/>
    </location>
</feature>
<name>A0A9P7CXT4_9AGAM</name>
<feature type="region of interest" description="Disordered" evidence="1">
    <location>
        <begin position="425"/>
        <end position="493"/>
    </location>
</feature>
<feature type="compositionally biased region" description="Basic residues" evidence="1">
    <location>
        <begin position="432"/>
        <end position="447"/>
    </location>
</feature>
<feature type="compositionally biased region" description="Polar residues" evidence="1">
    <location>
        <begin position="691"/>
        <end position="708"/>
    </location>
</feature>
<evidence type="ECO:0000313" key="2">
    <source>
        <dbReference type="EMBL" id="KAG1771390.1"/>
    </source>
</evidence>
<reference evidence="2" key="1">
    <citation type="journal article" date="2020" name="New Phytol.">
        <title>Comparative genomics reveals dynamic genome evolution in host specialist ectomycorrhizal fungi.</title>
        <authorList>
            <person name="Lofgren L.A."/>
            <person name="Nguyen N.H."/>
            <person name="Vilgalys R."/>
            <person name="Ruytinx J."/>
            <person name="Liao H.L."/>
            <person name="Branco S."/>
            <person name="Kuo A."/>
            <person name="LaButti K."/>
            <person name="Lipzen A."/>
            <person name="Andreopoulos W."/>
            <person name="Pangilinan J."/>
            <person name="Riley R."/>
            <person name="Hundley H."/>
            <person name="Na H."/>
            <person name="Barry K."/>
            <person name="Grigoriev I.V."/>
            <person name="Stajich J.E."/>
            <person name="Kennedy P.G."/>
        </authorList>
    </citation>
    <scope>NUCLEOTIDE SEQUENCE</scope>
    <source>
        <strain evidence="2">DOB743</strain>
    </source>
</reference>
<dbReference type="OrthoDB" id="2692216at2759"/>
<protein>
    <submittedName>
        <fullName evidence="2">Uncharacterized protein</fullName>
    </submittedName>
</protein>
<dbReference type="EMBL" id="JABBWD010000059">
    <property type="protein sequence ID" value="KAG1771390.1"/>
    <property type="molecule type" value="Genomic_DNA"/>
</dbReference>
<organism evidence="2 3">
    <name type="scientific">Suillus placidus</name>
    <dbReference type="NCBI Taxonomy" id="48579"/>
    <lineage>
        <taxon>Eukaryota</taxon>
        <taxon>Fungi</taxon>
        <taxon>Dikarya</taxon>
        <taxon>Basidiomycota</taxon>
        <taxon>Agaricomycotina</taxon>
        <taxon>Agaricomycetes</taxon>
        <taxon>Agaricomycetidae</taxon>
        <taxon>Boletales</taxon>
        <taxon>Suillineae</taxon>
        <taxon>Suillaceae</taxon>
        <taxon>Suillus</taxon>
    </lineage>
</organism>
<feature type="compositionally biased region" description="Pro residues" evidence="1">
    <location>
        <begin position="130"/>
        <end position="226"/>
    </location>
</feature>
<dbReference type="AlphaFoldDB" id="A0A9P7CXT4"/>
<comment type="caution">
    <text evidence="2">The sequence shown here is derived from an EMBL/GenBank/DDBJ whole genome shotgun (WGS) entry which is preliminary data.</text>
</comment>